<dbReference type="Pfam" id="PF21274">
    <property type="entry name" value="Rng_hyd_C"/>
    <property type="match status" value="1"/>
</dbReference>
<evidence type="ECO:0000256" key="2">
    <source>
        <dbReference type="ARBA" id="ARBA00022630"/>
    </source>
</evidence>
<evidence type="ECO:0000313" key="5">
    <source>
        <dbReference type="EMBL" id="ONH22728.1"/>
    </source>
</evidence>
<dbReference type="InterPro" id="IPR050641">
    <property type="entry name" value="RIFMO-like"/>
</dbReference>
<dbReference type="STRING" id="1834516.BL253_34815"/>
<organism evidence="5 6">
    <name type="scientific">Pseudofrankia asymbiotica</name>
    <dbReference type="NCBI Taxonomy" id="1834516"/>
    <lineage>
        <taxon>Bacteria</taxon>
        <taxon>Bacillati</taxon>
        <taxon>Actinomycetota</taxon>
        <taxon>Actinomycetes</taxon>
        <taxon>Frankiales</taxon>
        <taxon>Frankiaceae</taxon>
        <taxon>Pseudofrankia</taxon>
    </lineage>
</organism>
<dbReference type="PANTHER" id="PTHR43004:SF19">
    <property type="entry name" value="BINDING MONOOXYGENASE, PUTATIVE (JCVI)-RELATED"/>
    <property type="match status" value="1"/>
</dbReference>
<dbReference type="AlphaFoldDB" id="A0A1V2I2E7"/>
<dbReference type="Pfam" id="PF01494">
    <property type="entry name" value="FAD_binding_3"/>
    <property type="match status" value="1"/>
</dbReference>
<protein>
    <recommendedName>
        <fullName evidence="4">FAD-binding domain-containing protein</fullName>
    </recommendedName>
</protein>
<dbReference type="Gene3D" id="3.30.70.2450">
    <property type="match status" value="1"/>
</dbReference>
<reference evidence="6" key="1">
    <citation type="submission" date="2016-10" db="EMBL/GenBank/DDBJ databases">
        <title>Frankia sp. NRRL B-16386 Genome sequencing.</title>
        <authorList>
            <person name="Ghodhbane-Gtari F."/>
            <person name="Swanson E."/>
            <person name="Gueddou A."/>
            <person name="Hezbri K."/>
            <person name="Ktari K."/>
            <person name="Nouioui I."/>
            <person name="Morris K."/>
            <person name="Simpson S."/>
            <person name="Abebe-Akele F."/>
            <person name="Thomas K."/>
            <person name="Gtari M."/>
            <person name="Tisa L.S."/>
        </authorList>
    </citation>
    <scope>NUCLEOTIDE SEQUENCE [LARGE SCALE GENOMIC DNA]</scope>
    <source>
        <strain evidence="6">NRRL B-16386</strain>
    </source>
</reference>
<dbReference type="InterPro" id="IPR002938">
    <property type="entry name" value="FAD-bd"/>
</dbReference>
<sequence>MDHDVVVVGGGPTGLMLACELALRDVRCAVVERDPAPSNQSPGQAINATVVDLLEQRGLMAPLLPFGAEFPRAHFAQLWLDPTRLPGRHSYSFAVAQSRLELVLEQRAAELGVSVLRGRELVGIGQDDQAVTAVVRPVAGDGGGRDHFLRCRYLVGADGRDSTVRTLAGIGFAGSDTPFLGLVGDVETASAPAVAGRLGAHEFPAGMLTVRPIGPGLLRLVTAEFARLPDDPRAPVTVAELRASLHRLAGLEDPDPRMVWMRRWDGATRLAERYRDGRVLLAGDAAHVHFPLGGQAMSTGIEDAVNLGWKLAAEIEGWAPPGLLDSYEAERRPAGARACQTTAAQLALLHPLDRMGPVRELLRELIQLDDVNSYFVRMAFALDVRYDLAPPGAVATDDDGAATAHPLVGTRLADVPLKTRDGETSVARLLRAGRGLLLDLSGESAEDVVAGLSGWAGRVDVVPARPAGGGDEIDAAQVLLRPDGRIVWAARAALRAAAGTPSLTEALTRWFGTPNRS</sequence>
<dbReference type="GO" id="GO:0016709">
    <property type="term" value="F:oxidoreductase activity, acting on paired donors, with incorporation or reduction of molecular oxygen, NAD(P)H as one donor, and incorporation of one atom of oxygen"/>
    <property type="evidence" value="ECO:0007669"/>
    <property type="project" value="UniProtKB-ARBA"/>
</dbReference>
<keyword evidence="6" id="KW-1185">Reference proteome</keyword>
<dbReference type="SUPFAM" id="SSF51905">
    <property type="entry name" value="FAD/NAD(P)-binding domain"/>
    <property type="match status" value="1"/>
</dbReference>
<keyword evidence="2" id="KW-0285">Flavoprotein</keyword>
<dbReference type="PANTHER" id="PTHR43004">
    <property type="entry name" value="TRK SYSTEM POTASSIUM UPTAKE PROTEIN"/>
    <property type="match status" value="1"/>
</dbReference>
<dbReference type="Gene3D" id="3.40.30.120">
    <property type="match status" value="1"/>
</dbReference>
<name>A0A1V2I2E7_9ACTN</name>
<accession>A0A1V2I2E7</accession>
<evidence type="ECO:0000259" key="4">
    <source>
        <dbReference type="Pfam" id="PF01494"/>
    </source>
</evidence>
<comment type="caution">
    <text evidence="5">The sequence shown here is derived from an EMBL/GenBank/DDBJ whole genome shotgun (WGS) entry which is preliminary data.</text>
</comment>
<dbReference type="Proteomes" id="UP000188929">
    <property type="component" value="Unassembled WGS sequence"/>
</dbReference>
<keyword evidence="3" id="KW-0274">FAD</keyword>
<proteinExistence type="predicted"/>
<dbReference type="PRINTS" id="PR00420">
    <property type="entry name" value="RNGMNOXGNASE"/>
</dbReference>
<gene>
    <name evidence="5" type="ORF">BL253_34815</name>
</gene>
<evidence type="ECO:0000256" key="1">
    <source>
        <dbReference type="ARBA" id="ARBA00001974"/>
    </source>
</evidence>
<evidence type="ECO:0000256" key="3">
    <source>
        <dbReference type="ARBA" id="ARBA00022827"/>
    </source>
</evidence>
<feature type="domain" description="FAD-binding" evidence="4">
    <location>
        <begin position="3"/>
        <end position="341"/>
    </location>
</feature>
<dbReference type="Gene3D" id="3.50.50.60">
    <property type="entry name" value="FAD/NAD(P)-binding domain"/>
    <property type="match status" value="1"/>
</dbReference>
<dbReference type="EMBL" id="MOMC01000100">
    <property type="protein sequence ID" value="ONH22728.1"/>
    <property type="molecule type" value="Genomic_DNA"/>
</dbReference>
<dbReference type="GO" id="GO:0071949">
    <property type="term" value="F:FAD binding"/>
    <property type="evidence" value="ECO:0007669"/>
    <property type="project" value="InterPro"/>
</dbReference>
<evidence type="ECO:0000313" key="6">
    <source>
        <dbReference type="Proteomes" id="UP000188929"/>
    </source>
</evidence>
<comment type="cofactor">
    <cofactor evidence="1">
        <name>FAD</name>
        <dbReference type="ChEBI" id="CHEBI:57692"/>
    </cofactor>
</comment>
<dbReference type="InterPro" id="IPR036188">
    <property type="entry name" value="FAD/NAD-bd_sf"/>
</dbReference>